<sequence length="57" mass="6263">TLGSKGGHALLVKEKKCEHNTIFLNIPHGMNADYLFFLIYKASCIATVGSKFDPLLP</sequence>
<reference evidence="1" key="1">
    <citation type="submission" date="2014-12" db="EMBL/GenBank/DDBJ databases">
        <title>Insight into the proteome of Arion vulgaris.</title>
        <authorList>
            <person name="Aradska J."/>
            <person name="Bulat T."/>
            <person name="Smidak R."/>
            <person name="Sarate P."/>
            <person name="Gangsoo J."/>
            <person name="Sialana F."/>
            <person name="Bilban M."/>
            <person name="Lubec G."/>
        </authorList>
    </citation>
    <scope>NUCLEOTIDE SEQUENCE</scope>
    <source>
        <tissue evidence="1">Skin</tissue>
    </source>
</reference>
<feature type="non-terminal residue" evidence="1">
    <location>
        <position position="1"/>
    </location>
</feature>
<protein>
    <submittedName>
        <fullName evidence="1">Uncharacterized protein</fullName>
    </submittedName>
</protein>
<evidence type="ECO:0000313" key="1">
    <source>
        <dbReference type="EMBL" id="CEK57915.1"/>
    </source>
</evidence>
<accession>A0A0B6YR50</accession>
<dbReference type="EMBL" id="HACG01011050">
    <property type="protein sequence ID" value="CEK57915.1"/>
    <property type="molecule type" value="Transcribed_RNA"/>
</dbReference>
<organism evidence="1">
    <name type="scientific">Arion vulgaris</name>
    <dbReference type="NCBI Taxonomy" id="1028688"/>
    <lineage>
        <taxon>Eukaryota</taxon>
        <taxon>Metazoa</taxon>
        <taxon>Spiralia</taxon>
        <taxon>Lophotrochozoa</taxon>
        <taxon>Mollusca</taxon>
        <taxon>Gastropoda</taxon>
        <taxon>Heterobranchia</taxon>
        <taxon>Euthyneura</taxon>
        <taxon>Panpulmonata</taxon>
        <taxon>Eupulmonata</taxon>
        <taxon>Stylommatophora</taxon>
        <taxon>Helicina</taxon>
        <taxon>Arionoidea</taxon>
        <taxon>Arionidae</taxon>
        <taxon>Arion</taxon>
    </lineage>
</organism>
<proteinExistence type="predicted"/>
<dbReference type="AlphaFoldDB" id="A0A0B6YR50"/>
<name>A0A0B6YR50_9EUPU</name>
<gene>
    <name evidence="1" type="primary">ORF31452</name>
</gene>